<dbReference type="InterPro" id="IPR002935">
    <property type="entry name" value="SAM_O-MeTrfase"/>
</dbReference>
<dbReference type="GO" id="GO:0032259">
    <property type="term" value="P:methylation"/>
    <property type="evidence" value="ECO:0007669"/>
    <property type="project" value="UniProtKB-KW"/>
</dbReference>
<keyword evidence="3" id="KW-0949">S-adenosyl-L-methionine</keyword>
<dbReference type="PANTHER" id="PTHR10509">
    <property type="entry name" value="O-METHYLTRANSFERASE-RELATED"/>
    <property type="match status" value="1"/>
</dbReference>
<dbReference type="InterPro" id="IPR050362">
    <property type="entry name" value="Cation-dep_OMT"/>
</dbReference>
<dbReference type="GO" id="GO:0008757">
    <property type="term" value="F:S-adenosylmethionine-dependent methyltransferase activity"/>
    <property type="evidence" value="ECO:0007669"/>
    <property type="project" value="TreeGrafter"/>
</dbReference>
<protein>
    <submittedName>
        <fullName evidence="4">O-methyltransferase</fullName>
    </submittedName>
</protein>
<proteinExistence type="predicted"/>
<keyword evidence="2 4" id="KW-0808">Transferase</keyword>
<evidence type="ECO:0000313" key="4">
    <source>
        <dbReference type="EMBL" id="QKG79162.1"/>
    </source>
</evidence>
<dbReference type="PROSITE" id="PS51682">
    <property type="entry name" value="SAM_OMT_I"/>
    <property type="match status" value="1"/>
</dbReference>
<gene>
    <name evidence="4" type="ORF">FHG85_02415</name>
</gene>
<dbReference type="CDD" id="cd02440">
    <property type="entry name" value="AdoMet_MTases"/>
    <property type="match status" value="1"/>
</dbReference>
<dbReference type="EMBL" id="CP041345">
    <property type="protein sequence ID" value="QKG79162.1"/>
    <property type="molecule type" value="Genomic_DNA"/>
</dbReference>
<dbReference type="Gene3D" id="3.40.50.150">
    <property type="entry name" value="Vaccinia Virus protein VP39"/>
    <property type="match status" value="1"/>
</dbReference>
<reference evidence="4 5" key="1">
    <citation type="submission" date="2019-07" db="EMBL/GenBank/DDBJ databases">
        <title>Thalassofilum flectens gen. nov., sp. nov., a novel moderate thermophilic anaerobe from a shallow sea hot spring in Kunashir Island (Russia), representing a new family in the order Bacteroidales, and proposal of Thalassofilacea fam. nov.</title>
        <authorList>
            <person name="Kochetkova T.V."/>
            <person name="Podosokorskaya O.A."/>
            <person name="Novikov A."/>
            <person name="Elcheninov A.G."/>
            <person name="Toshchakov S.V."/>
            <person name="Kublanov I.V."/>
        </authorList>
    </citation>
    <scope>NUCLEOTIDE SEQUENCE [LARGE SCALE GENOMIC DNA]</scope>
    <source>
        <strain evidence="4 5">38-H</strain>
    </source>
</reference>
<organism evidence="4 5">
    <name type="scientific">Tenuifilum thalassicum</name>
    <dbReference type="NCBI Taxonomy" id="2590900"/>
    <lineage>
        <taxon>Bacteria</taxon>
        <taxon>Pseudomonadati</taxon>
        <taxon>Bacteroidota</taxon>
        <taxon>Bacteroidia</taxon>
        <taxon>Bacteroidales</taxon>
        <taxon>Tenuifilaceae</taxon>
        <taxon>Tenuifilum</taxon>
    </lineage>
</organism>
<evidence type="ECO:0000313" key="5">
    <source>
        <dbReference type="Proteomes" id="UP000500961"/>
    </source>
</evidence>
<evidence type="ECO:0000256" key="2">
    <source>
        <dbReference type="ARBA" id="ARBA00022679"/>
    </source>
</evidence>
<dbReference type="SUPFAM" id="SSF53335">
    <property type="entry name" value="S-adenosyl-L-methionine-dependent methyltransferases"/>
    <property type="match status" value="1"/>
</dbReference>
<name>A0A7D4C7Q2_9BACT</name>
<dbReference type="PANTHER" id="PTHR10509:SF14">
    <property type="entry name" value="CAFFEOYL-COA O-METHYLTRANSFERASE 3-RELATED"/>
    <property type="match status" value="1"/>
</dbReference>
<evidence type="ECO:0000256" key="1">
    <source>
        <dbReference type="ARBA" id="ARBA00022603"/>
    </source>
</evidence>
<keyword evidence="5" id="KW-1185">Reference proteome</keyword>
<dbReference type="InterPro" id="IPR029063">
    <property type="entry name" value="SAM-dependent_MTases_sf"/>
</dbReference>
<keyword evidence="1 4" id="KW-0489">Methyltransferase</keyword>
<accession>A0A7D4C7Q2</accession>
<dbReference type="Proteomes" id="UP000500961">
    <property type="component" value="Chromosome"/>
</dbReference>
<dbReference type="RefSeq" id="WP_173072680.1">
    <property type="nucleotide sequence ID" value="NZ_CP041345.1"/>
</dbReference>
<evidence type="ECO:0000256" key="3">
    <source>
        <dbReference type="ARBA" id="ARBA00022691"/>
    </source>
</evidence>
<dbReference type="GO" id="GO:0008171">
    <property type="term" value="F:O-methyltransferase activity"/>
    <property type="evidence" value="ECO:0007669"/>
    <property type="project" value="InterPro"/>
</dbReference>
<dbReference type="AlphaFoldDB" id="A0A7D4C7Q2"/>
<dbReference type="KEGG" id="ttz:FHG85_02415"/>
<sequence>MYFSNHDLEEYLKNHTTPVDDVLEELTRKTHLTTYNPRMLSGPIQGKFIEMLCHMIKPQRVLEIGTFTGYSTICMARAIPENAMIDTIEVNDELEDTIVEFFKKANVSQKINLIVGNALEIVDTLSHTYDLVFIDGEKSEYPQYLNAVLHKLNTGGFIIADNVLWNGKVFNPSNNDAQTNAIRQFNRMIQEDEKLENVLLPFRDGMMLIRKIY</sequence>
<dbReference type="Pfam" id="PF01596">
    <property type="entry name" value="Methyltransf_3"/>
    <property type="match status" value="1"/>
</dbReference>